<reference evidence="2 3" key="1">
    <citation type="submission" date="2018-04" db="EMBL/GenBank/DDBJ databases">
        <title>Draft genome sequence of Pseudomonas syringae pv. actinidiae biovar 3 strains isolated from kiwifruit in Kagawa prefecture.</title>
        <authorList>
            <person name="Tabuchi M."/>
            <person name="Saito M."/>
            <person name="Fujiwara S."/>
            <person name="Sasa N."/>
            <person name="Akimitsu K."/>
            <person name="Gomi K."/>
            <person name="Konishi-Sugita S."/>
            <person name="Hamano K."/>
            <person name="Kataoka I."/>
        </authorList>
    </citation>
    <scope>NUCLEOTIDE SEQUENCE [LARGE SCALE GENOMIC DNA]</scope>
    <source>
        <strain evidence="2 3">MAFF212211</strain>
    </source>
</reference>
<evidence type="ECO:0000313" key="2">
    <source>
        <dbReference type="EMBL" id="GBH21468.1"/>
    </source>
</evidence>
<protein>
    <submittedName>
        <fullName evidence="2">Uncharacterized protein</fullName>
    </submittedName>
</protein>
<accession>A0AAN4TPS9</accession>
<organism evidence="2 3">
    <name type="scientific">Pseudomonas syringae pv. actinidiae</name>
    <dbReference type="NCBI Taxonomy" id="103796"/>
    <lineage>
        <taxon>Bacteria</taxon>
        <taxon>Pseudomonadati</taxon>
        <taxon>Pseudomonadota</taxon>
        <taxon>Gammaproteobacteria</taxon>
        <taxon>Pseudomonadales</taxon>
        <taxon>Pseudomonadaceae</taxon>
        <taxon>Pseudomonas</taxon>
        <taxon>Pseudomonas syringae</taxon>
    </lineage>
</organism>
<comment type="caution">
    <text evidence="2">The sequence shown here is derived from an EMBL/GenBank/DDBJ whole genome shotgun (WGS) entry which is preliminary data.</text>
</comment>
<feature type="region of interest" description="Disordered" evidence="1">
    <location>
        <begin position="1"/>
        <end position="20"/>
    </location>
</feature>
<evidence type="ECO:0000313" key="3">
    <source>
        <dbReference type="Proteomes" id="UP000248291"/>
    </source>
</evidence>
<dbReference type="Proteomes" id="UP000248291">
    <property type="component" value="Unassembled WGS sequence"/>
</dbReference>
<dbReference type="EMBL" id="BGKA01000294">
    <property type="protein sequence ID" value="GBH21468.1"/>
    <property type="molecule type" value="Genomic_DNA"/>
</dbReference>
<name>A0AAN4TPS9_PSESF</name>
<sequence>MLSSNGYRRPRTAKQAGPTDRAMTIFLARRKSNPSKLIYTFSKCFL</sequence>
<proteinExistence type="predicted"/>
<evidence type="ECO:0000256" key="1">
    <source>
        <dbReference type="SAM" id="MobiDB-lite"/>
    </source>
</evidence>
<gene>
    <name evidence="2" type="ORF">KPSA3_07515</name>
</gene>
<dbReference type="AlphaFoldDB" id="A0AAN4TPS9"/>